<sequence length="56" mass="6309">MTFAKRVAGGFSWVSPVAFVEHMEWPKDKSTYSTRLDFAGQAHEEDEEDVSDLDGT</sequence>
<protein>
    <submittedName>
        <fullName evidence="2">Uncharacterized protein</fullName>
    </submittedName>
</protein>
<name>A0A1J7IUD4_LUPAN</name>
<keyword evidence="3" id="KW-1185">Reference proteome</keyword>
<dbReference type="AlphaFoldDB" id="A0A1J7IUD4"/>
<gene>
    <name evidence="2" type="ORF">TanjilG_19304</name>
</gene>
<dbReference type="Gramene" id="OIW18072">
    <property type="protein sequence ID" value="OIW18072"/>
    <property type="gene ID" value="TanjilG_19304"/>
</dbReference>
<dbReference type="EMBL" id="CM007361">
    <property type="protein sequence ID" value="OIW18072.1"/>
    <property type="molecule type" value="Genomic_DNA"/>
</dbReference>
<reference evidence="2 3" key="1">
    <citation type="journal article" date="2017" name="Plant Biotechnol. J.">
        <title>A comprehensive draft genome sequence for lupin (Lupinus angustifolius), an emerging health food: insights into plant-microbe interactions and legume evolution.</title>
        <authorList>
            <person name="Hane J.K."/>
            <person name="Ming Y."/>
            <person name="Kamphuis L.G."/>
            <person name="Nelson M.N."/>
            <person name="Garg G."/>
            <person name="Atkins C.A."/>
            <person name="Bayer P.E."/>
            <person name="Bravo A."/>
            <person name="Bringans S."/>
            <person name="Cannon S."/>
            <person name="Edwards D."/>
            <person name="Foley R."/>
            <person name="Gao L.L."/>
            <person name="Harrison M.J."/>
            <person name="Huang W."/>
            <person name="Hurgobin B."/>
            <person name="Li S."/>
            <person name="Liu C.W."/>
            <person name="McGrath A."/>
            <person name="Morahan G."/>
            <person name="Murray J."/>
            <person name="Weller J."/>
            <person name="Jian J."/>
            <person name="Singh K.B."/>
        </authorList>
    </citation>
    <scope>NUCLEOTIDE SEQUENCE [LARGE SCALE GENOMIC DNA]</scope>
    <source>
        <strain evidence="3">cv. Tanjil</strain>
        <tissue evidence="2">Whole plant</tissue>
    </source>
</reference>
<feature type="compositionally biased region" description="Acidic residues" evidence="1">
    <location>
        <begin position="44"/>
        <end position="56"/>
    </location>
</feature>
<evidence type="ECO:0000256" key="1">
    <source>
        <dbReference type="SAM" id="MobiDB-lite"/>
    </source>
</evidence>
<dbReference type="Proteomes" id="UP000188354">
    <property type="component" value="Chromosome LG01"/>
</dbReference>
<proteinExistence type="predicted"/>
<organism evidence="2 3">
    <name type="scientific">Lupinus angustifolius</name>
    <name type="common">Narrow-leaved blue lupine</name>
    <dbReference type="NCBI Taxonomy" id="3871"/>
    <lineage>
        <taxon>Eukaryota</taxon>
        <taxon>Viridiplantae</taxon>
        <taxon>Streptophyta</taxon>
        <taxon>Embryophyta</taxon>
        <taxon>Tracheophyta</taxon>
        <taxon>Spermatophyta</taxon>
        <taxon>Magnoliopsida</taxon>
        <taxon>eudicotyledons</taxon>
        <taxon>Gunneridae</taxon>
        <taxon>Pentapetalae</taxon>
        <taxon>rosids</taxon>
        <taxon>fabids</taxon>
        <taxon>Fabales</taxon>
        <taxon>Fabaceae</taxon>
        <taxon>Papilionoideae</taxon>
        <taxon>50 kb inversion clade</taxon>
        <taxon>genistoids sensu lato</taxon>
        <taxon>core genistoids</taxon>
        <taxon>Genisteae</taxon>
        <taxon>Lupinus</taxon>
    </lineage>
</organism>
<evidence type="ECO:0000313" key="2">
    <source>
        <dbReference type="EMBL" id="OIW18072.1"/>
    </source>
</evidence>
<accession>A0A1J7IUD4</accession>
<evidence type="ECO:0000313" key="3">
    <source>
        <dbReference type="Proteomes" id="UP000188354"/>
    </source>
</evidence>
<feature type="region of interest" description="Disordered" evidence="1">
    <location>
        <begin position="36"/>
        <end position="56"/>
    </location>
</feature>